<evidence type="ECO:0000256" key="7">
    <source>
        <dbReference type="SAM" id="Phobius"/>
    </source>
</evidence>
<feature type="region of interest" description="Disordered" evidence="6">
    <location>
        <begin position="66"/>
        <end position="92"/>
    </location>
</feature>
<dbReference type="Gene3D" id="1.20.58.340">
    <property type="entry name" value="Magnesium transport protein CorA, transmembrane region"/>
    <property type="match status" value="2"/>
</dbReference>
<feature type="transmembrane region" description="Helical" evidence="7">
    <location>
        <begin position="355"/>
        <end position="376"/>
    </location>
</feature>
<dbReference type="InterPro" id="IPR045861">
    <property type="entry name" value="CorA_cytoplasmic_dom"/>
</dbReference>
<evidence type="ECO:0000256" key="6">
    <source>
        <dbReference type="SAM" id="MobiDB-lite"/>
    </source>
</evidence>
<evidence type="ECO:0000256" key="2">
    <source>
        <dbReference type="ARBA" id="ARBA00009765"/>
    </source>
</evidence>
<dbReference type="PANTHER" id="PTHR21535:SF89">
    <property type="entry name" value="MAGNESIUM TRANSPORTER"/>
    <property type="match status" value="1"/>
</dbReference>
<dbReference type="GO" id="GO:0010961">
    <property type="term" value="P:intracellular magnesium ion homeostasis"/>
    <property type="evidence" value="ECO:0007669"/>
    <property type="project" value="TreeGrafter"/>
</dbReference>
<protein>
    <submittedName>
        <fullName evidence="8">Putative CorA family magnesium ion transporterr</fullName>
    </submittedName>
</protein>
<comment type="similarity">
    <text evidence="2">Belongs to the CorA metal ion transporter (MIT) (TC 1.A.35) family.</text>
</comment>
<dbReference type="InterPro" id="IPR044089">
    <property type="entry name" value="Alr1-like"/>
</dbReference>
<dbReference type="Gene3D" id="3.30.460.20">
    <property type="entry name" value="CorA soluble domain-like"/>
    <property type="match status" value="1"/>
</dbReference>
<keyword evidence="4 7" id="KW-1133">Transmembrane helix</keyword>
<dbReference type="PANTHER" id="PTHR21535">
    <property type="entry name" value="MAGNESIUM AND COBALT TRANSPORT PROTEIN/MITOCHONDRIAL IMPORT INNER MEMBRANE TRANSLOCASE SUBUNIT TIM8"/>
    <property type="match status" value="1"/>
</dbReference>
<gene>
    <name evidence="8" type="ORF">PPL_09438</name>
</gene>
<dbReference type="RefSeq" id="XP_020428820.1">
    <property type="nucleotide sequence ID" value="XM_020580233.1"/>
</dbReference>
<dbReference type="GeneID" id="31364913"/>
<dbReference type="CDD" id="cd12829">
    <property type="entry name" value="Alr1p-like"/>
    <property type="match status" value="1"/>
</dbReference>
<feature type="compositionally biased region" description="Low complexity" evidence="6">
    <location>
        <begin position="68"/>
        <end position="91"/>
    </location>
</feature>
<evidence type="ECO:0000256" key="4">
    <source>
        <dbReference type="ARBA" id="ARBA00022989"/>
    </source>
</evidence>
<comment type="caution">
    <text evidence="8">The sequence shown here is derived from an EMBL/GenBank/DDBJ whole genome shotgun (WGS) entry which is preliminary data.</text>
</comment>
<dbReference type="FunCoup" id="D3BPH0">
    <property type="interactions" value="39"/>
</dbReference>
<dbReference type="InterPro" id="IPR045863">
    <property type="entry name" value="CorA_TM1_TM2"/>
</dbReference>
<evidence type="ECO:0000256" key="5">
    <source>
        <dbReference type="ARBA" id="ARBA00023136"/>
    </source>
</evidence>
<organism evidence="8 9">
    <name type="scientific">Heterostelium pallidum (strain ATCC 26659 / Pp 5 / PN500)</name>
    <name type="common">Cellular slime mold</name>
    <name type="synonym">Polysphondylium pallidum</name>
    <dbReference type="NCBI Taxonomy" id="670386"/>
    <lineage>
        <taxon>Eukaryota</taxon>
        <taxon>Amoebozoa</taxon>
        <taxon>Evosea</taxon>
        <taxon>Eumycetozoa</taxon>
        <taxon>Dictyostelia</taxon>
        <taxon>Acytosteliales</taxon>
        <taxon>Acytosteliaceae</taxon>
        <taxon>Heterostelium</taxon>
    </lineage>
</organism>
<evidence type="ECO:0000313" key="9">
    <source>
        <dbReference type="Proteomes" id="UP000001396"/>
    </source>
</evidence>
<dbReference type="EMBL" id="ADBJ01000044">
    <property type="protein sequence ID" value="EFA76688.1"/>
    <property type="molecule type" value="Genomic_DNA"/>
</dbReference>
<keyword evidence="9" id="KW-1185">Reference proteome</keyword>
<evidence type="ECO:0000313" key="8">
    <source>
        <dbReference type="EMBL" id="EFA76688.1"/>
    </source>
</evidence>
<dbReference type="Pfam" id="PF01544">
    <property type="entry name" value="CorA"/>
    <property type="match status" value="1"/>
</dbReference>
<name>D3BPH0_HETP5</name>
<proteinExistence type="inferred from homology"/>
<keyword evidence="3 7" id="KW-0812">Transmembrane</keyword>
<evidence type="ECO:0000256" key="3">
    <source>
        <dbReference type="ARBA" id="ARBA00022692"/>
    </source>
</evidence>
<dbReference type="SUPFAM" id="SSF144083">
    <property type="entry name" value="Magnesium transport protein CorA, transmembrane region"/>
    <property type="match status" value="1"/>
</dbReference>
<evidence type="ECO:0000256" key="1">
    <source>
        <dbReference type="ARBA" id="ARBA00004141"/>
    </source>
</evidence>
<feature type="transmembrane region" description="Helical" evidence="7">
    <location>
        <begin position="388"/>
        <end position="410"/>
    </location>
</feature>
<dbReference type="Proteomes" id="UP000001396">
    <property type="component" value="Unassembled WGS sequence"/>
</dbReference>
<reference evidence="8 9" key="1">
    <citation type="journal article" date="2011" name="Genome Res.">
        <title>Phylogeny-wide analysis of social amoeba genomes highlights ancient origins for complex intercellular communication.</title>
        <authorList>
            <person name="Heidel A.J."/>
            <person name="Lawal H.M."/>
            <person name="Felder M."/>
            <person name="Schilde C."/>
            <person name="Helps N.R."/>
            <person name="Tunggal B."/>
            <person name="Rivero F."/>
            <person name="John U."/>
            <person name="Schleicher M."/>
            <person name="Eichinger L."/>
            <person name="Platzer M."/>
            <person name="Noegel A.A."/>
            <person name="Schaap P."/>
            <person name="Gloeckner G."/>
        </authorList>
    </citation>
    <scope>NUCLEOTIDE SEQUENCE [LARGE SCALE GENOMIC DNA]</scope>
    <source>
        <strain evidence="9">ATCC 26659 / Pp 5 / PN500</strain>
    </source>
</reference>
<accession>D3BPH0</accession>
<keyword evidence="5 7" id="KW-0472">Membrane</keyword>
<dbReference type="SUPFAM" id="SSF143865">
    <property type="entry name" value="CorA soluble domain-like"/>
    <property type="match status" value="1"/>
</dbReference>
<dbReference type="GO" id="GO:0016020">
    <property type="term" value="C:membrane"/>
    <property type="evidence" value="ECO:0007669"/>
    <property type="project" value="UniProtKB-SubCell"/>
</dbReference>
<dbReference type="GO" id="GO:0015095">
    <property type="term" value="F:magnesium ion transmembrane transporter activity"/>
    <property type="evidence" value="ECO:0007669"/>
    <property type="project" value="InterPro"/>
</dbReference>
<dbReference type="AlphaFoldDB" id="D3BPH0"/>
<dbReference type="InterPro" id="IPR002523">
    <property type="entry name" value="MgTranspt_CorA/ZnTranspt_ZntB"/>
</dbReference>
<comment type="subcellular location">
    <subcellularLocation>
        <location evidence="1">Membrane</location>
        <topology evidence="1">Multi-pass membrane protein</topology>
    </subcellularLocation>
</comment>
<sequence>MNQSISTSVSSGSLRREKKIHIINELKDQDKEYTFQELIDFSHVLVKRDQSFFNDLSNSTLLSPPLVQQHQHQQPTLNNNNNSSNNNNIDNNHSKILIDEDINNNNNNDNNNKNDVYWLDMEGLDDDEISVICKIFAIHHLTYEDIITQDSSEKSEEYSHYLFVSTSEICYNDFNVLETSNIYLVIFKSFVLVFHSRPVECFEAVMKSFRYLDNNQIPTSHWVLCSFLDAIHGIYSTLADTLMVEVNILDEYTMRDEIAKSELYIRLGRAVRKATNLLSWLFIKNDVMSSLLRDNISDTEAVRHLNNIKDRLYRLQQKIKLAEELLENIGNIYISKVSLVMDEESHTLNISMSRIATLTTIFMPMTWLSGVFGMNIKMPGLADAVDNYSWFSGIISAMIAFAFIFLVYSYKKGYI</sequence>
<dbReference type="OMA" id="VFKTVCY"/>
<dbReference type="InParanoid" id="D3BPH0"/>
<dbReference type="STRING" id="670386.D3BPH0"/>